<evidence type="ECO:0000313" key="2">
    <source>
        <dbReference type="Proteomes" id="UP000321307"/>
    </source>
</evidence>
<dbReference type="Proteomes" id="UP000321307">
    <property type="component" value="Unassembled WGS sequence"/>
</dbReference>
<reference evidence="1 2" key="1">
    <citation type="submission" date="2019-07" db="EMBL/GenBank/DDBJ databases">
        <title>Serratia strains were isolated from fresh produce.</title>
        <authorList>
            <person name="Cho G.-S."/>
            <person name="Stein M."/>
            <person name="Lee W."/>
            <person name="Suh S.H."/>
            <person name="Franz C.M.A.P."/>
        </authorList>
    </citation>
    <scope>NUCLEOTIDE SEQUENCE [LARGE SCALE GENOMIC DNA]</scope>
    <source>
        <strain evidence="1 2">S17</strain>
    </source>
</reference>
<organism evidence="1 2">
    <name type="scientific">Serratia ureilytica</name>
    <dbReference type="NCBI Taxonomy" id="300181"/>
    <lineage>
        <taxon>Bacteria</taxon>
        <taxon>Pseudomonadati</taxon>
        <taxon>Pseudomonadota</taxon>
        <taxon>Gammaproteobacteria</taxon>
        <taxon>Enterobacterales</taxon>
        <taxon>Yersiniaceae</taxon>
        <taxon>Serratia</taxon>
    </lineage>
</organism>
<sequence>MVKPVVRTKTGAKVTLTLELTNLGSWGPECQINQVYKQALDQATGKLGRLLNGQSDIRIVGRPVVQAITTDVEVKS</sequence>
<dbReference type="EMBL" id="VOUP01000052">
    <property type="protein sequence ID" value="TXE22825.1"/>
    <property type="molecule type" value="Genomic_DNA"/>
</dbReference>
<comment type="caution">
    <text evidence="1">The sequence shown here is derived from an EMBL/GenBank/DDBJ whole genome shotgun (WGS) entry which is preliminary data.</text>
</comment>
<dbReference type="AlphaFoldDB" id="A0A9X9BXN6"/>
<evidence type="ECO:0000313" key="1">
    <source>
        <dbReference type="EMBL" id="TXE22825.1"/>
    </source>
</evidence>
<gene>
    <name evidence="1" type="ORF">FOT63_24755</name>
</gene>
<proteinExistence type="predicted"/>
<dbReference type="RefSeq" id="WP_147839194.1">
    <property type="nucleotide sequence ID" value="NZ_VOUP01000052.1"/>
</dbReference>
<protein>
    <submittedName>
        <fullName evidence="1">Uncharacterized protein</fullName>
    </submittedName>
</protein>
<name>A0A9X9BXN6_9GAMM</name>
<accession>A0A9X9BXN6</accession>